<reference evidence="2 3" key="1">
    <citation type="submission" date="2022-05" db="EMBL/GenBank/DDBJ databases">
        <authorList>
            <consortium name="Genoscope - CEA"/>
            <person name="William W."/>
        </authorList>
    </citation>
    <scope>NUCLEOTIDE SEQUENCE [LARGE SCALE GENOMIC DNA]</scope>
</reference>
<dbReference type="Proteomes" id="UP001159405">
    <property type="component" value="Unassembled WGS sequence"/>
</dbReference>
<sequence>MEPIQVQKEKEEFHRRLFSSSTKREINTEKMKATVSVMLLFVVAVFTVASGASDKNSTDEDQLISILNQDEPNRLACMPLCFPTDVMGGKREYVERPAEVNEGEHSARAFNKLRRWLEVKNIPSSPSASSSLVARKLGLRGNERHGNRKVFIDVRRQTVEYRCIKEHQLLISKMYRLKRFDTDKTG</sequence>
<gene>
    <name evidence="2" type="ORF">PLOB_00031215</name>
</gene>
<comment type="caution">
    <text evidence="2">The sequence shown here is derived from an EMBL/GenBank/DDBJ whole genome shotgun (WGS) entry which is preliminary data.</text>
</comment>
<feature type="transmembrane region" description="Helical" evidence="1">
    <location>
        <begin position="33"/>
        <end position="52"/>
    </location>
</feature>
<keyword evidence="3" id="KW-1185">Reference proteome</keyword>
<keyword evidence="1" id="KW-1133">Transmembrane helix</keyword>
<keyword evidence="1" id="KW-0812">Transmembrane</keyword>
<evidence type="ECO:0000313" key="3">
    <source>
        <dbReference type="Proteomes" id="UP001159405"/>
    </source>
</evidence>
<proteinExistence type="predicted"/>
<evidence type="ECO:0000256" key="1">
    <source>
        <dbReference type="SAM" id="Phobius"/>
    </source>
</evidence>
<name>A0ABN8MTT7_9CNID</name>
<keyword evidence="1" id="KW-0472">Membrane</keyword>
<protein>
    <submittedName>
        <fullName evidence="2">Uncharacterized protein</fullName>
    </submittedName>
</protein>
<evidence type="ECO:0000313" key="2">
    <source>
        <dbReference type="EMBL" id="CAH3035868.1"/>
    </source>
</evidence>
<dbReference type="EMBL" id="CALNXK010000004">
    <property type="protein sequence ID" value="CAH3035868.1"/>
    <property type="molecule type" value="Genomic_DNA"/>
</dbReference>
<accession>A0ABN8MTT7</accession>
<organism evidence="2 3">
    <name type="scientific">Porites lobata</name>
    <dbReference type="NCBI Taxonomy" id="104759"/>
    <lineage>
        <taxon>Eukaryota</taxon>
        <taxon>Metazoa</taxon>
        <taxon>Cnidaria</taxon>
        <taxon>Anthozoa</taxon>
        <taxon>Hexacorallia</taxon>
        <taxon>Scleractinia</taxon>
        <taxon>Fungiina</taxon>
        <taxon>Poritidae</taxon>
        <taxon>Porites</taxon>
    </lineage>
</organism>